<evidence type="ECO:0000313" key="3">
    <source>
        <dbReference type="Proteomes" id="UP000196536"/>
    </source>
</evidence>
<dbReference type="InterPro" id="IPR001041">
    <property type="entry name" value="2Fe-2S_ferredoxin-type"/>
</dbReference>
<dbReference type="Pfam" id="PF00111">
    <property type="entry name" value="Fer2"/>
    <property type="match status" value="1"/>
</dbReference>
<evidence type="ECO:0000313" key="2">
    <source>
        <dbReference type="EMBL" id="OUY07786.1"/>
    </source>
</evidence>
<dbReference type="SUPFAM" id="SSF54292">
    <property type="entry name" value="2Fe-2S ferredoxin-like"/>
    <property type="match status" value="1"/>
</dbReference>
<dbReference type="SUPFAM" id="SSF52343">
    <property type="entry name" value="Ferredoxin reductase-like, C-terminal NADP-linked domain"/>
    <property type="match status" value="1"/>
</dbReference>
<dbReference type="InterPro" id="IPR050415">
    <property type="entry name" value="MRET"/>
</dbReference>
<dbReference type="RefSeq" id="WP_087620329.1">
    <property type="nucleotide sequence ID" value="NZ_NEXX01000002.1"/>
</dbReference>
<keyword evidence="3" id="KW-1185">Reference proteome</keyword>
<dbReference type="Gene3D" id="3.10.20.30">
    <property type="match status" value="1"/>
</dbReference>
<protein>
    <submittedName>
        <fullName evidence="2">Oxidoreductase</fullName>
    </submittedName>
</protein>
<dbReference type="PROSITE" id="PS51384">
    <property type="entry name" value="FAD_FR"/>
    <property type="match status" value="1"/>
</dbReference>
<dbReference type="GO" id="GO:0016491">
    <property type="term" value="F:oxidoreductase activity"/>
    <property type="evidence" value="ECO:0007669"/>
    <property type="project" value="InterPro"/>
</dbReference>
<dbReference type="EMBL" id="NEXX01000002">
    <property type="protein sequence ID" value="OUY07786.1"/>
    <property type="molecule type" value="Genomic_DNA"/>
</dbReference>
<dbReference type="GO" id="GO:0051536">
    <property type="term" value="F:iron-sulfur cluster binding"/>
    <property type="evidence" value="ECO:0007669"/>
    <property type="project" value="InterPro"/>
</dbReference>
<dbReference type="PANTHER" id="PTHR47354">
    <property type="entry name" value="NADH OXIDOREDUCTASE HCR"/>
    <property type="match status" value="1"/>
</dbReference>
<dbReference type="InterPro" id="IPR039261">
    <property type="entry name" value="FNR_nucleotide-bd"/>
</dbReference>
<dbReference type="Proteomes" id="UP000196536">
    <property type="component" value="Unassembled WGS sequence"/>
</dbReference>
<comment type="caution">
    <text evidence="2">The sequence shown here is derived from an EMBL/GenBank/DDBJ whole genome shotgun (WGS) entry which is preliminary data.</text>
</comment>
<dbReference type="InterPro" id="IPR012675">
    <property type="entry name" value="Beta-grasp_dom_sf"/>
</dbReference>
<proteinExistence type="predicted"/>
<dbReference type="InterPro" id="IPR017927">
    <property type="entry name" value="FAD-bd_FR_type"/>
</dbReference>
<dbReference type="Gene3D" id="2.40.30.10">
    <property type="entry name" value="Translation factors"/>
    <property type="match status" value="1"/>
</dbReference>
<reference evidence="2 3" key="1">
    <citation type="submission" date="2017-05" db="EMBL/GenBank/DDBJ databases">
        <title>Acinetobacter populi ANC 5415 (= PBJ7), whole genome shotgun sequencing project.</title>
        <authorList>
            <person name="Nemec A."/>
            <person name="Radolfova-Krizova L."/>
        </authorList>
    </citation>
    <scope>NUCLEOTIDE SEQUENCE [LARGE SCALE GENOMIC DNA]</scope>
    <source>
        <strain evidence="2 3">PBJ7</strain>
    </source>
</reference>
<accession>A0A1Z9Z001</accession>
<gene>
    <name evidence="2" type="ORF">CAP51_08655</name>
</gene>
<name>A0A1Z9Z001_9GAMM</name>
<dbReference type="InterPro" id="IPR036010">
    <property type="entry name" value="2Fe-2S_ferredoxin-like_sf"/>
</dbReference>
<dbReference type="SUPFAM" id="SSF63380">
    <property type="entry name" value="Riboflavin synthase domain-like"/>
    <property type="match status" value="1"/>
</dbReference>
<sequence length="341" mass="38328">MTTYSVAAYQPQWIKSDFIDFLLEKFNPLLSIHKIKAEVVGYKQLSEDMYQVHLQPNTKFNKVWQAGQSVLVTVQIAGVFHQRSYSIVDITAQGQVILGIKAQGQVSNFLTQPHQNLIVELSQAQGDFVLHQGTAPALMLASGSGITAIYALVQQALQQDLNSVYLLYFNRHPVYHAELQALAAQYPQFHYRFINTTQQKQHFDESLLNAFCSDWQNIQTYLCGAPALMQSVQNVYAAHQQLDRLNREHFQSIIDEDATEQPITFRRSQHDFIATQNLLISAEQAGLKPSHGCRMGICNTCTCTKISGVTKNLVTGEIESEDNRPIKLCISQALSPVVIDL</sequence>
<dbReference type="AlphaFoldDB" id="A0A1Z9Z001"/>
<dbReference type="PANTHER" id="PTHR47354:SF3">
    <property type="entry name" value="OXIDOREDUCTASE-RELATED"/>
    <property type="match status" value="1"/>
</dbReference>
<dbReference type="Pfam" id="PF00175">
    <property type="entry name" value="NAD_binding_1"/>
    <property type="match status" value="1"/>
</dbReference>
<organism evidence="2 3">
    <name type="scientific">Acinetobacter populi</name>
    <dbReference type="NCBI Taxonomy" id="1582270"/>
    <lineage>
        <taxon>Bacteria</taxon>
        <taxon>Pseudomonadati</taxon>
        <taxon>Pseudomonadota</taxon>
        <taxon>Gammaproteobacteria</taxon>
        <taxon>Moraxellales</taxon>
        <taxon>Moraxellaceae</taxon>
        <taxon>Acinetobacter</taxon>
    </lineage>
</organism>
<dbReference type="OrthoDB" id="9796486at2"/>
<feature type="domain" description="FAD-binding FR-type" evidence="1">
    <location>
        <begin position="32"/>
        <end position="131"/>
    </location>
</feature>
<dbReference type="InterPro" id="IPR017938">
    <property type="entry name" value="Riboflavin_synthase-like_b-brl"/>
</dbReference>
<evidence type="ECO:0000259" key="1">
    <source>
        <dbReference type="PROSITE" id="PS51384"/>
    </source>
</evidence>
<dbReference type="CDD" id="cd00207">
    <property type="entry name" value="fer2"/>
    <property type="match status" value="1"/>
</dbReference>
<dbReference type="InterPro" id="IPR001433">
    <property type="entry name" value="OxRdtase_FAD/NAD-bd"/>
</dbReference>
<dbReference type="Gene3D" id="3.40.50.80">
    <property type="entry name" value="Nucleotide-binding domain of ferredoxin-NADP reductase (FNR) module"/>
    <property type="match status" value="1"/>
</dbReference>